<evidence type="ECO:0000256" key="1">
    <source>
        <dbReference type="SAM" id="MobiDB-lite"/>
    </source>
</evidence>
<name>A0ABY3XH56_9GAMM</name>
<dbReference type="EMBL" id="CP093547">
    <property type="protein sequence ID" value="UNP30988.1"/>
    <property type="molecule type" value="Genomic_DNA"/>
</dbReference>
<accession>A0ABY3XH56</accession>
<organism evidence="2 3">
    <name type="scientific">Lysobacter gummosus</name>
    <dbReference type="NCBI Taxonomy" id="262324"/>
    <lineage>
        <taxon>Bacteria</taxon>
        <taxon>Pseudomonadati</taxon>
        <taxon>Pseudomonadota</taxon>
        <taxon>Gammaproteobacteria</taxon>
        <taxon>Lysobacterales</taxon>
        <taxon>Lysobacteraceae</taxon>
        <taxon>Lysobacter</taxon>
    </lineage>
</organism>
<keyword evidence="3" id="KW-1185">Reference proteome</keyword>
<evidence type="ECO:0000313" key="2">
    <source>
        <dbReference type="EMBL" id="UNP30988.1"/>
    </source>
</evidence>
<proteinExistence type="predicted"/>
<dbReference type="Proteomes" id="UP000829194">
    <property type="component" value="Chromosome"/>
</dbReference>
<feature type="region of interest" description="Disordered" evidence="1">
    <location>
        <begin position="147"/>
        <end position="168"/>
    </location>
</feature>
<reference evidence="2 3" key="1">
    <citation type="submission" date="2022-03" db="EMBL/GenBank/DDBJ databases">
        <title>Complete genome sequence of Lysobacter capsici VKM B-2533 and Lysobacter gummosus 10.1.1, promising sources of lytic agents.</title>
        <authorList>
            <person name="Tarlachkov S.V."/>
            <person name="Kudryakova I.V."/>
            <person name="Afoshin A.S."/>
            <person name="Leontyevskaya E.A."/>
            <person name="Leontyevskaya N.V."/>
        </authorList>
    </citation>
    <scope>NUCLEOTIDE SEQUENCE [LARGE SCALE GENOMIC DNA]</scope>
    <source>
        <strain evidence="2 3">10.1.1</strain>
    </source>
</reference>
<gene>
    <name evidence="2" type="ORF">MOV92_06990</name>
</gene>
<dbReference type="RefSeq" id="WP_057942167.1">
    <property type="nucleotide sequence ID" value="NZ_CP011131.1"/>
</dbReference>
<evidence type="ECO:0000313" key="3">
    <source>
        <dbReference type="Proteomes" id="UP000829194"/>
    </source>
</evidence>
<protein>
    <submittedName>
        <fullName evidence="2">Uncharacterized protein</fullName>
    </submittedName>
</protein>
<feature type="compositionally biased region" description="Polar residues" evidence="1">
    <location>
        <begin position="274"/>
        <end position="284"/>
    </location>
</feature>
<feature type="region of interest" description="Disordered" evidence="1">
    <location>
        <begin position="253"/>
        <end position="284"/>
    </location>
</feature>
<sequence>MDDRVVLGIHSWTDPNTEGSFDRFVDGHAWISVTRNGHTEYYGLWPDDHGMIERRGLSNGSGSDIRTGLEAGRKATESRFYSLTPEQVTALDAEIQKNVTLGYTNTCASWASEVTSRITGEKIDATEYGAFETPKELIDSLSELEAKHPTAPNSPIKPGDIAKGGSSSWSVDEDPLINQLGHPFHDMYTRLRDQLPEQVSDAQVAHAVYAAKVAGIDSADKLDRAVVHDGQVFIAGKTPGYLAKFDLREPVPPLAQTSEALAKPPAQNEPMHQPSPTRAPSASR</sequence>